<keyword evidence="2" id="KW-1185">Reference proteome</keyword>
<protein>
    <submittedName>
        <fullName evidence="1">Uncharacterized protein</fullName>
    </submittedName>
</protein>
<name>A0AC60QMU9_IXOPE</name>
<accession>A0AC60QMU9</accession>
<dbReference type="Proteomes" id="UP000805193">
    <property type="component" value="Unassembled WGS sequence"/>
</dbReference>
<reference evidence="1 2" key="1">
    <citation type="journal article" date="2020" name="Cell">
        <title>Large-Scale Comparative Analyses of Tick Genomes Elucidate Their Genetic Diversity and Vector Capacities.</title>
        <authorList>
            <consortium name="Tick Genome and Microbiome Consortium (TIGMIC)"/>
            <person name="Jia N."/>
            <person name="Wang J."/>
            <person name="Shi W."/>
            <person name="Du L."/>
            <person name="Sun Y."/>
            <person name="Zhan W."/>
            <person name="Jiang J.F."/>
            <person name="Wang Q."/>
            <person name="Zhang B."/>
            <person name="Ji P."/>
            <person name="Bell-Sakyi L."/>
            <person name="Cui X.M."/>
            <person name="Yuan T.T."/>
            <person name="Jiang B.G."/>
            <person name="Yang W.F."/>
            <person name="Lam T.T."/>
            <person name="Chang Q.C."/>
            <person name="Ding S.J."/>
            <person name="Wang X.J."/>
            <person name="Zhu J.G."/>
            <person name="Ruan X.D."/>
            <person name="Zhao L."/>
            <person name="Wei J.T."/>
            <person name="Ye R.Z."/>
            <person name="Que T.C."/>
            <person name="Du C.H."/>
            <person name="Zhou Y.H."/>
            <person name="Cheng J.X."/>
            <person name="Dai P.F."/>
            <person name="Guo W.B."/>
            <person name="Han X.H."/>
            <person name="Huang E.J."/>
            <person name="Li L.F."/>
            <person name="Wei W."/>
            <person name="Gao Y.C."/>
            <person name="Liu J.Z."/>
            <person name="Shao H.Z."/>
            <person name="Wang X."/>
            <person name="Wang C.C."/>
            <person name="Yang T.C."/>
            <person name="Huo Q.B."/>
            <person name="Li W."/>
            <person name="Chen H.Y."/>
            <person name="Chen S.E."/>
            <person name="Zhou L.G."/>
            <person name="Ni X.B."/>
            <person name="Tian J.H."/>
            <person name="Sheng Y."/>
            <person name="Liu T."/>
            <person name="Pan Y.S."/>
            <person name="Xia L.Y."/>
            <person name="Li J."/>
            <person name="Zhao F."/>
            <person name="Cao W.C."/>
        </authorList>
    </citation>
    <scope>NUCLEOTIDE SEQUENCE [LARGE SCALE GENOMIC DNA]</scope>
    <source>
        <strain evidence="1">Iper-2018</strain>
    </source>
</reference>
<comment type="caution">
    <text evidence="1">The sequence shown here is derived from an EMBL/GenBank/DDBJ whole genome shotgun (WGS) entry which is preliminary data.</text>
</comment>
<proteinExistence type="predicted"/>
<dbReference type="EMBL" id="JABSTQ010008407">
    <property type="protein sequence ID" value="KAG0434547.1"/>
    <property type="molecule type" value="Genomic_DNA"/>
</dbReference>
<evidence type="ECO:0000313" key="2">
    <source>
        <dbReference type="Proteomes" id="UP000805193"/>
    </source>
</evidence>
<evidence type="ECO:0000313" key="1">
    <source>
        <dbReference type="EMBL" id="KAG0434547.1"/>
    </source>
</evidence>
<sequence length="81" mass="9565">MDLKALRKPDLEAICLEMGIDIAGLKRKPLIMDAIHRSGADRDELQECWEFIQEREKKEQEEGRKRVEREKAQKESEERAI</sequence>
<gene>
    <name evidence="1" type="ORF">HPB47_019022</name>
</gene>
<organism evidence="1 2">
    <name type="scientific">Ixodes persulcatus</name>
    <name type="common">Taiga tick</name>
    <dbReference type="NCBI Taxonomy" id="34615"/>
    <lineage>
        <taxon>Eukaryota</taxon>
        <taxon>Metazoa</taxon>
        <taxon>Ecdysozoa</taxon>
        <taxon>Arthropoda</taxon>
        <taxon>Chelicerata</taxon>
        <taxon>Arachnida</taxon>
        <taxon>Acari</taxon>
        <taxon>Parasitiformes</taxon>
        <taxon>Ixodida</taxon>
        <taxon>Ixodoidea</taxon>
        <taxon>Ixodidae</taxon>
        <taxon>Ixodinae</taxon>
        <taxon>Ixodes</taxon>
    </lineage>
</organism>